<dbReference type="Pfam" id="PF13424">
    <property type="entry name" value="TPR_12"/>
    <property type="match status" value="1"/>
</dbReference>
<name>A0A6A6W3X3_9PEZI</name>
<dbReference type="Gene3D" id="1.25.40.10">
    <property type="entry name" value="Tetratricopeptide repeat domain"/>
    <property type="match status" value="2"/>
</dbReference>
<evidence type="ECO:0000313" key="1">
    <source>
        <dbReference type="EMBL" id="KAF2757313.1"/>
    </source>
</evidence>
<dbReference type="AlphaFoldDB" id="A0A6A6W3X3"/>
<proteinExistence type="predicted"/>
<dbReference type="InterPro" id="IPR053137">
    <property type="entry name" value="NLR-like"/>
</dbReference>
<dbReference type="GeneID" id="54489973"/>
<dbReference type="PANTHER" id="PTHR46082:SF11">
    <property type="entry name" value="AAA+ ATPASE DOMAIN-CONTAINING PROTEIN-RELATED"/>
    <property type="match status" value="1"/>
</dbReference>
<accession>A0A6A6W3X3</accession>
<dbReference type="SUPFAM" id="SSF48452">
    <property type="entry name" value="TPR-like"/>
    <property type="match status" value="2"/>
</dbReference>
<organism evidence="1 2">
    <name type="scientific">Pseudovirgaria hyperparasitica</name>
    <dbReference type="NCBI Taxonomy" id="470096"/>
    <lineage>
        <taxon>Eukaryota</taxon>
        <taxon>Fungi</taxon>
        <taxon>Dikarya</taxon>
        <taxon>Ascomycota</taxon>
        <taxon>Pezizomycotina</taxon>
        <taxon>Dothideomycetes</taxon>
        <taxon>Dothideomycetes incertae sedis</taxon>
        <taxon>Acrospermales</taxon>
        <taxon>Acrospermaceae</taxon>
        <taxon>Pseudovirgaria</taxon>
    </lineage>
</organism>
<gene>
    <name evidence="1" type="ORF">EJ05DRAFT_528924</name>
</gene>
<dbReference type="EMBL" id="ML996573">
    <property type="protein sequence ID" value="KAF2757313.1"/>
    <property type="molecule type" value="Genomic_DNA"/>
</dbReference>
<dbReference type="PANTHER" id="PTHR46082">
    <property type="entry name" value="ATP/GTP-BINDING PROTEIN-RELATED"/>
    <property type="match status" value="1"/>
</dbReference>
<keyword evidence="2" id="KW-1185">Reference proteome</keyword>
<reference evidence="1" key="1">
    <citation type="journal article" date="2020" name="Stud. Mycol.">
        <title>101 Dothideomycetes genomes: a test case for predicting lifestyles and emergence of pathogens.</title>
        <authorList>
            <person name="Haridas S."/>
            <person name="Albert R."/>
            <person name="Binder M."/>
            <person name="Bloem J."/>
            <person name="Labutti K."/>
            <person name="Salamov A."/>
            <person name="Andreopoulos B."/>
            <person name="Baker S."/>
            <person name="Barry K."/>
            <person name="Bills G."/>
            <person name="Bluhm B."/>
            <person name="Cannon C."/>
            <person name="Castanera R."/>
            <person name="Culley D."/>
            <person name="Daum C."/>
            <person name="Ezra D."/>
            <person name="Gonzalez J."/>
            <person name="Henrissat B."/>
            <person name="Kuo A."/>
            <person name="Liang C."/>
            <person name="Lipzen A."/>
            <person name="Lutzoni F."/>
            <person name="Magnuson J."/>
            <person name="Mondo S."/>
            <person name="Nolan M."/>
            <person name="Ohm R."/>
            <person name="Pangilinan J."/>
            <person name="Park H.-J."/>
            <person name="Ramirez L."/>
            <person name="Alfaro M."/>
            <person name="Sun H."/>
            <person name="Tritt A."/>
            <person name="Yoshinaga Y."/>
            <person name="Zwiers L.-H."/>
            <person name="Turgeon B."/>
            <person name="Goodwin S."/>
            <person name="Spatafora J."/>
            <person name="Crous P."/>
            <person name="Grigoriev I."/>
        </authorList>
    </citation>
    <scope>NUCLEOTIDE SEQUENCE</scope>
    <source>
        <strain evidence="1">CBS 121739</strain>
    </source>
</reference>
<dbReference type="Gene3D" id="3.40.50.300">
    <property type="entry name" value="P-loop containing nucleotide triphosphate hydrolases"/>
    <property type="match status" value="1"/>
</dbReference>
<dbReference type="InterPro" id="IPR027417">
    <property type="entry name" value="P-loop_NTPase"/>
</dbReference>
<dbReference type="Proteomes" id="UP000799437">
    <property type="component" value="Unassembled WGS sequence"/>
</dbReference>
<sequence length="1086" mass="124095">MADPFSIIAGAGGLIDISNDFITLQAEVETLGDVSKSIRSVFDRQRALCSPDHENPQLRDLWSRAGETLVCCTTTLVELEQYAATIVGQDGPTVKHSLDALKKTVRKRSKDPDLRQCRERLHRYQLLLSLAFHMINSHIGHTNHDTLQALSHDVRKLLEETSVPHEKLPQGTGQDSQHQLINLLTMKLLRDTVEPIQSPPSTFVNQHFRVPQPVSSIFTGRKDRLDELSRTFIGSTVYTAQQKRFVIYGMGGSGKTQFCSKFAEQNRDRFWGVFCINARSEELIKQSYSLIATIAGVEPNEKAAIYWLVNIQFPWLLIIDNADDPSMTLENHFPPGNRGHILVTTRNPRFKVHGNVGSRSFDFGGLAIDEAKELLLRAAEQPEPWDVDTFSLASNISKTLGHLALAIRGAGAAISSGICTLRDYLILHRNYWQFKRRPTKSMNTARNYEVFWEVYTTLDICYRHIESKQTEAARDAIELLHTFAFLHGDSIRFDILKRAMNNSKFEAEQQLRMAADQKKEGAQVQTSMVERIKAMADIVRLFIIMPQDPPVYPTVIRQAINAEDKDQFILRVRVALKELVEMSLICHDQVNDNYSMHPVVHEWARERGAETFSEQALRCEAAGMMISASILLPPLQNTSTESRYARELLPHLDSLKTYEIAIKEFLERNRSRGRTWSSWFQSKINMSPHRSLMKAKFSFVYMSCGRYDDARSLQIQVRDYTLKLLGPNHEKTRRISLALSETYRHLDRPKEAATLQKSVLNSCLHSFGSWHPETLRAKDSYSKILWQQGFMTDAKTMQLDVVKGFKKYLEPGHKDTLKATHNLALFVSAFWDHQDLKQAYELATEAVVGMQSSCQIEQDDDDLLFAQETRAQIGLRISQEYYAESLDTMLQILAKRTSKHGRGHPYTLLAMVHTARAHSAIGHHEAAETLVVAGLDMAERNLSKDHIGTLFGRQFLGMLMIRQHRYVEAEAILLDVSMRQKKTPSLRIRSYHPDRLGTLIELSKCYFYQQKFMDSVLACDDALVGFEDISVKEHVLAKETKDMRHRCIELQKRKLADEDLSSIIKDAEAHPQIDYRSIWFQPRPHV</sequence>
<dbReference type="SUPFAM" id="SSF52540">
    <property type="entry name" value="P-loop containing nucleoside triphosphate hydrolases"/>
    <property type="match status" value="1"/>
</dbReference>
<dbReference type="InterPro" id="IPR011990">
    <property type="entry name" value="TPR-like_helical_dom_sf"/>
</dbReference>
<dbReference type="OrthoDB" id="5086500at2759"/>
<evidence type="ECO:0000313" key="2">
    <source>
        <dbReference type="Proteomes" id="UP000799437"/>
    </source>
</evidence>
<evidence type="ECO:0008006" key="3">
    <source>
        <dbReference type="Google" id="ProtNLM"/>
    </source>
</evidence>
<dbReference type="RefSeq" id="XP_033599764.1">
    <property type="nucleotide sequence ID" value="XM_033748919.1"/>
</dbReference>
<protein>
    <recommendedName>
        <fullName evidence="3">NB-ARC domain-containing protein</fullName>
    </recommendedName>
</protein>